<name>A0A6J7UJF3_9ZZZZ</name>
<protein>
    <submittedName>
        <fullName evidence="1">Unannotated protein</fullName>
    </submittedName>
</protein>
<gene>
    <name evidence="1" type="ORF">UFOPK4355_00822</name>
</gene>
<organism evidence="1">
    <name type="scientific">freshwater metagenome</name>
    <dbReference type="NCBI Taxonomy" id="449393"/>
    <lineage>
        <taxon>unclassified sequences</taxon>
        <taxon>metagenomes</taxon>
        <taxon>ecological metagenomes</taxon>
    </lineage>
</organism>
<dbReference type="AlphaFoldDB" id="A0A6J7UJF3"/>
<evidence type="ECO:0000313" key="1">
    <source>
        <dbReference type="EMBL" id="CAB5065372.1"/>
    </source>
</evidence>
<proteinExistence type="predicted"/>
<dbReference type="EMBL" id="CAFBQT010000107">
    <property type="protein sequence ID" value="CAB5065372.1"/>
    <property type="molecule type" value="Genomic_DNA"/>
</dbReference>
<reference evidence="1" key="1">
    <citation type="submission" date="2020-05" db="EMBL/GenBank/DDBJ databases">
        <authorList>
            <person name="Chiriac C."/>
            <person name="Salcher M."/>
            <person name="Ghai R."/>
            <person name="Kavagutti S V."/>
        </authorList>
    </citation>
    <scope>NUCLEOTIDE SEQUENCE</scope>
</reference>
<accession>A0A6J7UJF3</accession>
<sequence length="40" mass="4324">MVTVTNTKLMTLLMTPESVAVNACCAPITSEFIREIKAPV</sequence>